<feature type="non-terminal residue" evidence="4">
    <location>
        <position position="1"/>
    </location>
</feature>
<evidence type="ECO:0000313" key="5">
    <source>
        <dbReference type="Proteomes" id="UP001189429"/>
    </source>
</evidence>
<keyword evidence="5" id="KW-1185">Reference proteome</keyword>
<evidence type="ECO:0000256" key="1">
    <source>
        <dbReference type="ARBA" id="ARBA00022857"/>
    </source>
</evidence>
<dbReference type="Pfam" id="PF08240">
    <property type="entry name" value="ADH_N"/>
    <property type="match status" value="1"/>
</dbReference>
<dbReference type="SUPFAM" id="SSF51735">
    <property type="entry name" value="NAD(P)-binding Rossmann-fold domains"/>
    <property type="match status" value="1"/>
</dbReference>
<dbReference type="PANTHER" id="PTHR48106:SF18">
    <property type="entry name" value="QUINONE OXIDOREDUCTASE PIG3"/>
    <property type="match status" value="1"/>
</dbReference>
<organism evidence="4 5">
    <name type="scientific">Prorocentrum cordatum</name>
    <dbReference type="NCBI Taxonomy" id="2364126"/>
    <lineage>
        <taxon>Eukaryota</taxon>
        <taxon>Sar</taxon>
        <taxon>Alveolata</taxon>
        <taxon>Dinophyceae</taxon>
        <taxon>Prorocentrales</taxon>
        <taxon>Prorocentraceae</taxon>
        <taxon>Prorocentrum</taxon>
    </lineage>
</organism>
<gene>
    <name evidence="4" type="ORF">PCOR1329_LOCUS84056</name>
</gene>
<evidence type="ECO:0000259" key="3">
    <source>
        <dbReference type="SMART" id="SM00829"/>
    </source>
</evidence>
<dbReference type="InterPro" id="IPR036291">
    <property type="entry name" value="NAD(P)-bd_dom_sf"/>
</dbReference>
<evidence type="ECO:0000313" key="4">
    <source>
        <dbReference type="EMBL" id="CAK0909706.1"/>
    </source>
</evidence>
<evidence type="ECO:0000256" key="2">
    <source>
        <dbReference type="ARBA" id="ARBA00023002"/>
    </source>
</evidence>
<dbReference type="Proteomes" id="UP001189429">
    <property type="component" value="Unassembled WGS sequence"/>
</dbReference>
<dbReference type="PANTHER" id="PTHR48106">
    <property type="entry name" value="QUINONE OXIDOREDUCTASE PIG3-RELATED"/>
    <property type="match status" value="1"/>
</dbReference>
<feature type="non-terminal residue" evidence="4">
    <location>
        <position position="213"/>
    </location>
</feature>
<sequence>MALPETMRAVVAEGGRLVVRRVPVPKPSDSEVLVRVHATAVNRDDTLQLRGDSPLPPGTTDVLGLEMAGTVVAGGFGDWKPGDRCMAMVGGGGYADYALVPEGLLMRVPKKGLDLPSAAGIPETWLTAFSLLHQMGRPGAGDFVLVYAAGSGVGTAAIQLASAHGAHVIATAGSEEKLATARRLGATACFNYKEGPFAQGVLDATGGKGVPRL</sequence>
<keyword evidence="1" id="KW-0521">NADP</keyword>
<protein>
    <recommendedName>
        <fullName evidence="3">Enoyl reductase (ER) domain-containing protein</fullName>
    </recommendedName>
</protein>
<dbReference type="Gene3D" id="3.90.180.10">
    <property type="entry name" value="Medium-chain alcohol dehydrogenases, catalytic domain"/>
    <property type="match status" value="1"/>
</dbReference>
<reference evidence="4" key="1">
    <citation type="submission" date="2023-10" db="EMBL/GenBank/DDBJ databases">
        <authorList>
            <person name="Chen Y."/>
            <person name="Shah S."/>
            <person name="Dougan E. K."/>
            <person name="Thang M."/>
            <person name="Chan C."/>
        </authorList>
    </citation>
    <scope>NUCLEOTIDE SEQUENCE [LARGE SCALE GENOMIC DNA]</scope>
</reference>
<accession>A0ABN9YE16</accession>
<dbReference type="InterPro" id="IPR013154">
    <property type="entry name" value="ADH-like_N"/>
</dbReference>
<keyword evidence="2" id="KW-0560">Oxidoreductase</keyword>
<dbReference type="SMART" id="SM00829">
    <property type="entry name" value="PKS_ER"/>
    <property type="match status" value="1"/>
</dbReference>
<dbReference type="Pfam" id="PF00107">
    <property type="entry name" value="ADH_zinc_N"/>
    <property type="match status" value="1"/>
</dbReference>
<comment type="caution">
    <text evidence="4">The sequence shown here is derived from an EMBL/GenBank/DDBJ whole genome shotgun (WGS) entry which is preliminary data.</text>
</comment>
<dbReference type="SUPFAM" id="SSF50129">
    <property type="entry name" value="GroES-like"/>
    <property type="match status" value="1"/>
</dbReference>
<dbReference type="InterPro" id="IPR013149">
    <property type="entry name" value="ADH-like_C"/>
</dbReference>
<dbReference type="InterPro" id="IPR020843">
    <property type="entry name" value="ER"/>
</dbReference>
<dbReference type="Gene3D" id="3.40.50.720">
    <property type="entry name" value="NAD(P)-binding Rossmann-like Domain"/>
    <property type="match status" value="1"/>
</dbReference>
<dbReference type="EMBL" id="CAUYUJ010022244">
    <property type="protein sequence ID" value="CAK0909706.1"/>
    <property type="molecule type" value="Genomic_DNA"/>
</dbReference>
<dbReference type="InterPro" id="IPR011032">
    <property type="entry name" value="GroES-like_sf"/>
</dbReference>
<name>A0ABN9YE16_9DINO</name>
<proteinExistence type="predicted"/>
<feature type="domain" description="Enoyl reductase (ER)" evidence="3">
    <location>
        <begin position="14"/>
        <end position="213"/>
    </location>
</feature>